<name>A0A117P5K5_9ACTN</name>
<sequence>MTASADFPQADHRAAAALCVLLGSPDDLEDADVRDQAERARDLLRSGAGADELTACYRALDTALRRAGDARGLVNESRSARVPGISHDIKVAVCPGPAQCTRVERARDLLPAPPCAVNGTRMRKRRLGPGQ</sequence>
<evidence type="ECO:0000313" key="2">
    <source>
        <dbReference type="Proteomes" id="UP000054024"/>
    </source>
</evidence>
<dbReference type="AlphaFoldDB" id="A0A117P5K5"/>
<dbReference type="EMBL" id="LMWJ01000015">
    <property type="protein sequence ID" value="KUM73438.1"/>
    <property type="molecule type" value="Genomic_DNA"/>
</dbReference>
<keyword evidence="2" id="KW-1185">Reference proteome</keyword>
<accession>A0A117P5K5</accession>
<dbReference type="RefSeq" id="WP_062152703.1">
    <property type="nucleotide sequence ID" value="NZ_KQ947989.1"/>
</dbReference>
<gene>
    <name evidence="1" type="ORF">AQI70_21985</name>
</gene>
<evidence type="ECO:0000313" key="1">
    <source>
        <dbReference type="EMBL" id="KUM73438.1"/>
    </source>
</evidence>
<reference evidence="1 2" key="1">
    <citation type="submission" date="2015-10" db="EMBL/GenBank/DDBJ databases">
        <title>Draft genome sequence of Streptomyces curacoi DSM 40107, type strain for the species Streptomyces curacoi.</title>
        <authorList>
            <person name="Ruckert C."/>
            <person name="Winkler A."/>
            <person name="Kalinowski J."/>
            <person name="Kampfer P."/>
            <person name="Glaeser S."/>
        </authorList>
    </citation>
    <scope>NUCLEOTIDE SEQUENCE [LARGE SCALE GENOMIC DNA]</scope>
    <source>
        <strain evidence="1 2">DSM 40107</strain>
    </source>
</reference>
<dbReference type="STRING" id="146536.AQI70_21985"/>
<organism evidence="1 2">
    <name type="scientific">Streptomyces curacoi</name>
    <dbReference type="NCBI Taxonomy" id="146536"/>
    <lineage>
        <taxon>Bacteria</taxon>
        <taxon>Bacillati</taxon>
        <taxon>Actinomycetota</taxon>
        <taxon>Actinomycetes</taxon>
        <taxon>Kitasatosporales</taxon>
        <taxon>Streptomycetaceae</taxon>
        <taxon>Streptomyces</taxon>
    </lineage>
</organism>
<comment type="caution">
    <text evidence="1">The sequence shown here is derived from an EMBL/GenBank/DDBJ whole genome shotgun (WGS) entry which is preliminary data.</text>
</comment>
<dbReference type="Proteomes" id="UP000054024">
    <property type="component" value="Unassembled WGS sequence"/>
</dbReference>
<protein>
    <submittedName>
        <fullName evidence="1">Uncharacterized protein</fullName>
    </submittedName>
</protein>
<proteinExistence type="predicted"/>